<evidence type="ECO:0000256" key="1">
    <source>
        <dbReference type="SAM" id="Phobius"/>
    </source>
</evidence>
<keyword evidence="1" id="KW-0812">Transmembrane</keyword>
<protein>
    <submittedName>
        <fullName evidence="2">Uncharacterized protein</fullName>
    </submittedName>
</protein>
<organism evidence="2 3">
    <name type="scientific">Halodesulfovibrio aestuarii</name>
    <dbReference type="NCBI Taxonomy" id="126333"/>
    <lineage>
        <taxon>Bacteria</taxon>
        <taxon>Pseudomonadati</taxon>
        <taxon>Thermodesulfobacteriota</taxon>
        <taxon>Desulfovibrionia</taxon>
        <taxon>Desulfovibrionales</taxon>
        <taxon>Desulfovibrionaceae</taxon>
        <taxon>Halodesulfovibrio</taxon>
    </lineage>
</organism>
<evidence type="ECO:0000313" key="3">
    <source>
        <dbReference type="Proteomes" id="UP000184001"/>
    </source>
</evidence>
<feature type="transmembrane region" description="Helical" evidence="1">
    <location>
        <begin position="72"/>
        <end position="89"/>
    </location>
</feature>
<evidence type="ECO:0000313" key="2">
    <source>
        <dbReference type="EMBL" id="SHI78568.1"/>
    </source>
</evidence>
<keyword evidence="1" id="KW-1133">Transmembrane helix</keyword>
<feature type="transmembrane region" description="Helical" evidence="1">
    <location>
        <begin position="269"/>
        <end position="288"/>
    </location>
</feature>
<feature type="transmembrane region" description="Helical" evidence="1">
    <location>
        <begin position="141"/>
        <end position="159"/>
    </location>
</feature>
<feature type="transmembrane region" description="Helical" evidence="1">
    <location>
        <begin position="234"/>
        <end position="257"/>
    </location>
</feature>
<accession>A0A8G2C8A8</accession>
<feature type="transmembrane region" description="Helical" evidence="1">
    <location>
        <begin position="194"/>
        <end position="222"/>
    </location>
</feature>
<keyword evidence="1" id="KW-0472">Membrane</keyword>
<dbReference type="EMBL" id="FQZR01000002">
    <property type="protein sequence ID" value="SHI78568.1"/>
    <property type="molecule type" value="Genomic_DNA"/>
</dbReference>
<feature type="transmembrane region" description="Helical" evidence="1">
    <location>
        <begin position="46"/>
        <end position="65"/>
    </location>
</feature>
<name>A0A8G2C8A8_9BACT</name>
<dbReference type="AlphaFoldDB" id="A0A8G2C8A8"/>
<gene>
    <name evidence="2" type="ORF">SAMN05660830_00985</name>
</gene>
<comment type="caution">
    <text evidence="2">The sequence shown here is derived from an EMBL/GenBank/DDBJ whole genome shotgun (WGS) entry which is preliminary data.</text>
</comment>
<sequence length="307" mass="35139">MELKLIYNNTTLILIALFYVIVLVGPSTVSSLIAKEKGYRFVSFVYFFYSFMFLPVIATFVLVLLSGEVRYLVSAIIIPIAALVPVWHARNLKMNEDLQHASQVQGVRLKSCHYCDEPFEYSNIFCPFCHHRTPLSLMTDWRVVLFVLSIITFILALFMASDEYLYDLRSYNMLAPFLLAAELVPFVAVEKSSVLFFVFLILIIAGLSCFLYTIGSIIYTANCLVMGKTVQRPAVLFIVALYITVMHPMVFGAISLINNKEPITLDFSPGWIFWVISYIFLCLSLYYLRTEDNPKNDSNTYTMTRQP</sequence>
<proteinExistence type="predicted"/>
<reference evidence="2 3" key="1">
    <citation type="submission" date="2016-11" db="EMBL/GenBank/DDBJ databases">
        <authorList>
            <person name="Varghese N."/>
            <person name="Submissions S."/>
        </authorList>
    </citation>
    <scope>NUCLEOTIDE SEQUENCE [LARGE SCALE GENOMIC DNA]</scope>
    <source>
        <strain evidence="2 3">DSM 17919</strain>
    </source>
</reference>
<dbReference type="Proteomes" id="UP000184001">
    <property type="component" value="Unassembled WGS sequence"/>
</dbReference>
<dbReference type="RefSeq" id="WP_020002099.1">
    <property type="nucleotide sequence ID" value="NZ_CP192219.1"/>
</dbReference>
<feature type="transmembrane region" description="Helical" evidence="1">
    <location>
        <begin position="171"/>
        <end position="188"/>
    </location>
</feature>
<feature type="transmembrane region" description="Helical" evidence="1">
    <location>
        <begin position="12"/>
        <end position="34"/>
    </location>
</feature>